<dbReference type="Gene3D" id="2.130.10.10">
    <property type="entry name" value="YVTN repeat-like/Quinoprotein amine dehydrogenase"/>
    <property type="match status" value="1"/>
</dbReference>
<dbReference type="InterPro" id="IPR019775">
    <property type="entry name" value="WD40_repeat_CS"/>
</dbReference>
<dbReference type="SMART" id="SM00320">
    <property type="entry name" value="WD40"/>
    <property type="match status" value="1"/>
</dbReference>
<organism evidence="1">
    <name type="scientific">Triticum urartu</name>
    <name type="common">Red wild einkorn</name>
    <name type="synonym">Crithodium urartu</name>
    <dbReference type="NCBI Taxonomy" id="4572"/>
    <lineage>
        <taxon>Eukaryota</taxon>
        <taxon>Viridiplantae</taxon>
        <taxon>Streptophyta</taxon>
        <taxon>Embryophyta</taxon>
        <taxon>Tracheophyta</taxon>
        <taxon>Spermatophyta</taxon>
        <taxon>Magnoliopsida</taxon>
        <taxon>Liliopsida</taxon>
        <taxon>Poales</taxon>
        <taxon>Poaceae</taxon>
        <taxon>BOP clade</taxon>
        <taxon>Pooideae</taxon>
        <taxon>Triticodae</taxon>
        <taxon>Triticeae</taxon>
        <taxon>Triticinae</taxon>
        <taxon>Triticum</taxon>
    </lineage>
</organism>
<dbReference type="GO" id="GO:0030515">
    <property type="term" value="F:snoRNA binding"/>
    <property type="evidence" value="ECO:0007669"/>
    <property type="project" value="TreeGrafter"/>
</dbReference>
<dbReference type="InterPro" id="IPR051570">
    <property type="entry name" value="TBC1_cilium_biogenesis"/>
</dbReference>
<dbReference type="EMBL" id="KD201194">
    <property type="protein sequence ID" value="EMS52892.1"/>
    <property type="molecule type" value="Genomic_DNA"/>
</dbReference>
<reference evidence="1" key="1">
    <citation type="journal article" date="2013" name="Nature">
        <title>Draft genome of the wheat A-genome progenitor Triticum urartu.</title>
        <authorList>
            <person name="Ling H.Q."/>
            <person name="Zhao S."/>
            <person name="Liu D."/>
            <person name="Wang J."/>
            <person name="Sun H."/>
            <person name="Zhang C."/>
            <person name="Fan H."/>
            <person name="Li D."/>
            <person name="Dong L."/>
            <person name="Tao Y."/>
            <person name="Gao C."/>
            <person name="Wu H."/>
            <person name="Li Y."/>
            <person name="Cui Y."/>
            <person name="Guo X."/>
            <person name="Zheng S."/>
            <person name="Wang B."/>
            <person name="Yu K."/>
            <person name="Liang Q."/>
            <person name="Yang W."/>
            <person name="Lou X."/>
            <person name="Chen J."/>
            <person name="Feng M."/>
            <person name="Jian J."/>
            <person name="Zhang X."/>
            <person name="Luo G."/>
            <person name="Jiang Y."/>
            <person name="Liu J."/>
            <person name="Wang Z."/>
            <person name="Sha Y."/>
            <person name="Zhang B."/>
            <person name="Wu H."/>
            <person name="Tang D."/>
            <person name="Shen Q."/>
            <person name="Xue P."/>
            <person name="Zou S."/>
            <person name="Wang X."/>
            <person name="Liu X."/>
            <person name="Wang F."/>
            <person name="Yang Y."/>
            <person name="An X."/>
            <person name="Dong Z."/>
            <person name="Zhang K."/>
            <person name="Zhang X."/>
            <person name="Luo M.C."/>
            <person name="Dvorak J."/>
            <person name="Tong Y."/>
            <person name="Wang J."/>
            <person name="Yang H."/>
            <person name="Li Z."/>
            <person name="Wang D."/>
            <person name="Zhang A."/>
            <person name="Wang J."/>
        </authorList>
    </citation>
    <scope>NUCLEOTIDE SEQUENCE</scope>
</reference>
<dbReference type="eggNOG" id="KOG0306">
    <property type="taxonomic scope" value="Eukaryota"/>
</dbReference>
<gene>
    <name evidence="1" type="ORF">TRIUR3_13417</name>
</gene>
<dbReference type="PANTHER" id="PTHR19853:SF0">
    <property type="entry name" value="WD REPEAT-CONTAINING PROTEIN 3"/>
    <property type="match status" value="1"/>
</dbReference>
<evidence type="ECO:0000313" key="1">
    <source>
        <dbReference type="EMBL" id="EMS52892.1"/>
    </source>
</evidence>
<dbReference type="PROSITE" id="PS50082">
    <property type="entry name" value="WD_REPEATS_2"/>
    <property type="match status" value="1"/>
</dbReference>
<dbReference type="InterPro" id="IPR001680">
    <property type="entry name" value="WD40_rpt"/>
</dbReference>
<dbReference type="SUPFAM" id="SSF50978">
    <property type="entry name" value="WD40 repeat-like"/>
    <property type="match status" value="1"/>
</dbReference>
<sequence length="215" mass="24204">MAARRLSGLDPAITTSPPRLSVSISAKPRVCLVSCEVTLHRHRSAASALRFAPSGAILTSDKKDLLDVIAHAGLFRPRGHRDQVIDFVFLGSGKKLVTCSKDKVIWVWDLDTQHCLQIKYLIFGGERSYKDENGTPYYSDVVNLAETFYELYKLKVHTFRRVYHFGDTSFYKEAATKKSEVVSMDSVEERAVDICYSILSFLTVLDKMMAINVSD</sequence>
<dbReference type="GO" id="GO:0034388">
    <property type="term" value="C:Pwp2p-containing subcomplex of 90S preribosome"/>
    <property type="evidence" value="ECO:0007669"/>
    <property type="project" value="TreeGrafter"/>
</dbReference>
<dbReference type="GO" id="GO:0030490">
    <property type="term" value="P:maturation of SSU-rRNA"/>
    <property type="evidence" value="ECO:0007669"/>
    <property type="project" value="TreeGrafter"/>
</dbReference>
<dbReference type="STRING" id="4572.M7YYZ5"/>
<accession>M7YYZ5</accession>
<dbReference type="InterPro" id="IPR036322">
    <property type="entry name" value="WD40_repeat_dom_sf"/>
</dbReference>
<dbReference type="Pfam" id="PF00400">
    <property type="entry name" value="WD40"/>
    <property type="match status" value="1"/>
</dbReference>
<dbReference type="PROSITE" id="PS50294">
    <property type="entry name" value="WD_REPEATS_REGION"/>
    <property type="match status" value="1"/>
</dbReference>
<dbReference type="AlphaFoldDB" id="M7YYZ5"/>
<dbReference type="PANTHER" id="PTHR19853">
    <property type="entry name" value="WD REPEAT CONTAINING PROTEIN 3 WDR3"/>
    <property type="match status" value="1"/>
</dbReference>
<dbReference type="GO" id="GO:0032040">
    <property type="term" value="C:small-subunit processome"/>
    <property type="evidence" value="ECO:0007669"/>
    <property type="project" value="TreeGrafter"/>
</dbReference>
<proteinExistence type="predicted"/>
<protein>
    <submittedName>
        <fullName evidence="1">WD repeat-containing protein 3-like protein</fullName>
    </submittedName>
</protein>
<dbReference type="PROSITE" id="PS00678">
    <property type="entry name" value="WD_REPEATS_1"/>
    <property type="match status" value="1"/>
</dbReference>
<name>M7YYZ5_TRIUA</name>
<dbReference type="InterPro" id="IPR015943">
    <property type="entry name" value="WD40/YVTN_repeat-like_dom_sf"/>
</dbReference>